<proteinExistence type="predicted"/>
<sequence length="56" mass="6303">MSALPVMFNIFLERTLKDNHNSSSICGRPFSNLTSWVAPSVNAKTSPTRSKKREHI</sequence>
<reference evidence="1" key="1">
    <citation type="journal article" date="2019" name="bioRxiv">
        <title>The Genome of the Zebra Mussel, Dreissena polymorpha: A Resource for Invasive Species Research.</title>
        <authorList>
            <person name="McCartney M.A."/>
            <person name="Auch B."/>
            <person name="Kono T."/>
            <person name="Mallez S."/>
            <person name="Zhang Y."/>
            <person name="Obille A."/>
            <person name="Becker A."/>
            <person name="Abrahante J.E."/>
            <person name="Garbe J."/>
            <person name="Badalamenti J.P."/>
            <person name="Herman A."/>
            <person name="Mangelson H."/>
            <person name="Liachko I."/>
            <person name="Sullivan S."/>
            <person name="Sone E.D."/>
            <person name="Koren S."/>
            <person name="Silverstein K.A.T."/>
            <person name="Beckman K.B."/>
            <person name="Gohl D.M."/>
        </authorList>
    </citation>
    <scope>NUCLEOTIDE SEQUENCE</scope>
    <source>
        <strain evidence="1">Duluth1</strain>
        <tissue evidence="1">Whole animal</tissue>
    </source>
</reference>
<name>A0A9D4RY40_DREPO</name>
<dbReference type="AlphaFoldDB" id="A0A9D4RY40"/>
<accession>A0A9D4RY40</accession>
<dbReference type="EMBL" id="JAIWYP010000001">
    <property type="protein sequence ID" value="KAH3883183.1"/>
    <property type="molecule type" value="Genomic_DNA"/>
</dbReference>
<dbReference type="Proteomes" id="UP000828390">
    <property type="component" value="Unassembled WGS sequence"/>
</dbReference>
<keyword evidence="2" id="KW-1185">Reference proteome</keyword>
<protein>
    <submittedName>
        <fullName evidence="1">Uncharacterized protein</fullName>
    </submittedName>
</protein>
<evidence type="ECO:0000313" key="1">
    <source>
        <dbReference type="EMBL" id="KAH3883183.1"/>
    </source>
</evidence>
<gene>
    <name evidence="1" type="ORF">DPMN_007136</name>
</gene>
<evidence type="ECO:0000313" key="2">
    <source>
        <dbReference type="Proteomes" id="UP000828390"/>
    </source>
</evidence>
<reference evidence="1" key="2">
    <citation type="submission" date="2020-11" db="EMBL/GenBank/DDBJ databases">
        <authorList>
            <person name="McCartney M.A."/>
            <person name="Auch B."/>
            <person name="Kono T."/>
            <person name="Mallez S."/>
            <person name="Becker A."/>
            <person name="Gohl D.M."/>
            <person name="Silverstein K.A.T."/>
            <person name="Koren S."/>
            <person name="Bechman K.B."/>
            <person name="Herman A."/>
            <person name="Abrahante J.E."/>
            <person name="Garbe J."/>
        </authorList>
    </citation>
    <scope>NUCLEOTIDE SEQUENCE</scope>
    <source>
        <strain evidence="1">Duluth1</strain>
        <tissue evidence="1">Whole animal</tissue>
    </source>
</reference>
<comment type="caution">
    <text evidence="1">The sequence shown here is derived from an EMBL/GenBank/DDBJ whole genome shotgun (WGS) entry which is preliminary data.</text>
</comment>
<organism evidence="1 2">
    <name type="scientific">Dreissena polymorpha</name>
    <name type="common">Zebra mussel</name>
    <name type="synonym">Mytilus polymorpha</name>
    <dbReference type="NCBI Taxonomy" id="45954"/>
    <lineage>
        <taxon>Eukaryota</taxon>
        <taxon>Metazoa</taxon>
        <taxon>Spiralia</taxon>
        <taxon>Lophotrochozoa</taxon>
        <taxon>Mollusca</taxon>
        <taxon>Bivalvia</taxon>
        <taxon>Autobranchia</taxon>
        <taxon>Heteroconchia</taxon>
        <taxon>Euheterodonta</taxon>
        <taxon>Imparidentia</taxon>
        <taxon>Neoheterodontei</taxon>
        <taxon>Myida</taxon>
        <taxon>Dreissenoidea</taxon>
        <taxon>Dreissenidae</taxon>
        <taxon>Dreissena</taxon>
    </lineage>
</organism>